<keyword evidence="1" id="KW-0175">Coiled coil</keyword>
<evidence type="ECO:0000313" key="2">
    <source>
        <dbReference type="EMBL" id="AHF24048.1"/>
    </source>
</evidence>
<dbReference type="Gene3D" id="1.10.287.1490">
    <property type="match status" value="1"/>
</dbReference>
<reference evidence="2" key="1">
    <citation type="journal article" date="2013" name="PLoS ONE">
        <title>Metagenomic insights into the carbohydrate-active enzymes carried by the microorganisms adhering to solid digesta in the rumen of cows.</title>
        <authorList>
            <person name="Wang L."/>
            <person name="Hatem A."/>
            <person name="Catalyurek U.V."/>
            <person name="Morrison M."/>
            <person name="Yu Z."/>
        </authorList>
    </citation>
    <scope>NUCLEOTIDE SEQUENCE</scope>
</reference>
<proteinExistence type="predicted"/>
<dbReference type="AlphaFoldDB" id="W0FH83"/>
<sequence>MQSEGMNAIDVTYQTEINIENKSIEQLTAEVNVRYRQAESLANMSAMMLADAGRRLIEIKSRVGHGNFGEWCKDNLDFSQTKAARMMDLARKVDDENSLFSNFATLQNIGISTVWALLAAPEEVAAEVIETNDVESMTVRELKAELARVKEEKQEAERRADSIDHNNDDLRKEISHLQGKLAESVSEEEFNEMQAAAQTQKEDLTKELQEAQSAAADIQTKLDKAKEDLKKAKAKQKELEATKDEEVKKAVEGKTAEIEEKAEARARESSQELLDRTQRQVKDLQEHIAKLEAEKAKLSNTSLMEFKVYVDQLQDIYFKICDIITEENIRDEETGAKMQTALQKVIGGWRP</sequence>
<organism evidence="2">
    <name type="scientific">uncultured bacterium Contig643</name>
    <dbReference type="NCBI Taxonomy" id="1393602"/>
    <lineage>
        <taxon>Bacteria</taxon>
        <taxon>environmental samples</taxon>
    </lineage>
</organism>
<dbReference type="Pfam" id="PF11300">
    <property type="entry name" value="DUF3102"/>
    <property type="match status" value="1"/>
</dbReference>
<protein>
    <recommendedName>
        <fullName evidence="3">DUF3102 domain-containing protein</fullName>
    </recommendedName>
</protein>
<dbReference type="EMBL" id="KC246783">
    <property type="protein sequence ID" value="AHF24048.1"/>
    <property type="molecule type" value="Genomic_DNA"/>
</dbReference>
<evidence type="ECO:0008006" key="3">
    <source>
        <dbReference type="Google" id="ProtNLM"/>
    </source>
</evidence>
<feature type="coiled-coil region" evidence="1">
    <location>
        <begin position="132"/>
        <end position="301"/>
    </location>
</feature>
<accession>W0FH83</accession>
<dbReference type="InterPro" id="IPR021451">
    <property type="entry name" value="DUF3102"/>
</dbReference>
<name>W0FH83_9BACT</name>
<evidence type="ECO:0000256" key="1">
    <source>
        <dbReference type="SAM" id="Coils"/>
    </source>
</evidence>